<feature type="domain" description="EF-hand" evidence="2">
    <location>
        <begin position="140"/>
        <end position="175"/>
    </location>
</feature>
<reference evidence="3" key="1">
    <citation type="submission" date="2021-02" db="EMBL/GenBank/DDBJ databases">
        <authorList>
            <person name="Nowell W R."/>
        </authorList>
    </citation>
    <scope>NUCLEOTIDE SEQUENCE</scope>
</reference>
<proteinExistence type="predicted"/>
<dbReference type="InterPro" id="IPR002048">
    <property type="entry name" value="EF_hand_dom"/>
</dbReference>
<evidence type="ECO:0000313" key="4">
    <source>
        <dbReference type="Proteomes" id="UP000663852"/>
    </source>
</evidence>
<gene>
    <name evidence="3" type="ORF">EDS130_LOCUS13417</name>
</gene>
<protein>
    <recommendedName>
        <fullName evidence="2">EF-hand domain-containing protein</fullName>
    </recommendedName>
</protein>
<evidence type="ECO:0000256" key="1">
    <source>
        <dbReference type="SAM" id="MobiDB-lite"/>
    </source>
</evidence>
<dbReference type="PROSITE" id="PS50222">
    <property type="entry name" value="EF_HAND_2"/>
    <property type="match status" value="1"/>
</dbReference>
<organism evidence="3 4">
    <name type="scientific">Adineta ricciae</name>
    <name type="common">Rotifer</name>
    <dbReference type="NCBI Taxonomy" id="249248"/>
    <lineage>
        <taxon>Eukaryota</taxon>
        <taxon>Metazoa</taxon>
        <taxon>Spiralia</taxon>
        <taxon>Gnathifera</taxon>
        <taxon>Rotifera</taxon>
        <taxon>Eurotatoria</taxon>
        <taxon>Bdelloidea</taxon>
        <taxon>Adinetida</taxon>
        <taxon>Adinetidae</taxon>
        <taxon>Adineta</taxon>
    </lineage>
</organism>
<dbReference type="AlphaFoldDB" id="A0A814EPG1"/>
<dbReference type="OrthoDB" id="10042396at2759"/>
<accession>A0A814EPG1</accession>
<feature type="region of interest" description="Disordered" evidence="1">
    <location>
        <begin position="425"/>
        <end position="499"/>
    </location>
</feature>
<dbReference type="EMBL" id="CAJNOJ010000053">
    <property type="protein sequence ID" value="CAF0971955.1"/>
    <property type="molecule type" value="Genomic_DNA"/>
</dbReference>
<dbReference type="SUPFAM" id="SSF47473">
    <property type="entry name" value="EF-hand"/>
    <property type="match status" value="1"/>
</dbReference>
<sequence>MIGRPAQRNLPLRKPRQHPNILPIKRDVLPTKLPTVINRKFSKTRPIQRHDLSQSNITTALMIKQYPRRHYLPPMTSTSHLTLINDHVLKENLSQRTTLKCKTPRMGSALSRSTTYGGNEDQRTSRPLQGMDVGALLNDVTRNRLNHMFNKLDTDRDGHLFYTQVEKCLPANLPHAQMSFFRVLYEIVSDTTYFGLQEFYAIAIIVEIIAKQDPILWQTYLDDVDFNFYHDVLVDLLEEFNEQCLSNRGYVTYNNLVEMILKQTNNEKVERIASEVHYLSACVCETNNRKAKIEELLRTFRSFNKQCERIFLDFLSSFRSQPFIRYNEDDARETNGRSRREFEEIDAVLYNEEKAKRSSIKRICEEWSSRPHFRVRGRVQQIEKQLASRLTPSHKQYDAINSNTATSSTFDLFLSSSKVSSSNFDELNVPIHDNTSGRSSVNSIEGSELSNNSDLDNSDVTKTISDEHSRKTGVDSFDSDDDEDENHEESSDSSTRDDIQQHYKYARNPQLMIKCMKDNIVNTLANKLLQRFLSEQQPLLQRYGKLLYEKNSIKLRRKLRPNSLPPHSLSQNRFSYPSVTNTQIQISSTPYRSTPDPDMKGLLLVTRLHTTNFSSNQPMSTSPRKPRTSSTLFVGERTATSLALDKRNQQQISLIGTAVPCPSANQSMINTTSQNPTRQSSSNYRYRSATTSTIHTEPPNNRLPPINIERIINADQTTMNRSTTASSGMIDSIPPATRAVSGTSIASNPSSAVKLRIANNLAKVQRTSRPLSISSINNSKDFNNLSSTSPTRSMTTTPAPSTLLRTTAITRIHHQHQQQQHSKRSLMTTKSRPPPSPSILKLSVTHI</sequence>
<feature type="compositionally biased region" description="Basic and acidic residues" evidence="1">
    <location>
        <begin position="464"/>
        <end position="473"/>
    </location>
</feature>
<feature type="region of interest" description="Disordered" evidence="1">
    <location>
        <begin position="103"/>
        <end position="125"/>
    </location>
</feature>
<feature type="region of interest" description="Disordered" evidence="1">
    <location>
        <begin position="814"/>
        <end position="847"/>
    </location>
</feature>
<evidence type="ECO:0000313" key="3">
    <source>
        <dbReference type="EMBL" id="CAF0971955.1"/>
    </source>
</evidence>
<feature type="compositionally biased region" description="Basic and acidic residues" evidence="1">
    <location>
        <begin position="488"/>
        <end position="499"/>
    </location>
</feature>
<dbReference type="GO" id="GO:0005509">
    <property type="term" value="F:calcium ion binding"/>
    <property type="evidence" value="ECO:0007669"/>
    <property type="project" value="InterPro"/>
</dbReference>
<feature type="compositionally biased region" description="Acidic residues" evidence="1">
    <location>
        <begin position="477"/>
        <end position="487"/>
    </location>
</feature>
<comment type="caution">
    <text evidence="3">The sequence shown here is derived from an EMBL/GenBank/DDBJ whole genome shotgun (WGS) entry which is preliminary data.</text>
</comment>
<name>A0A814EPG1_ADIRI</name>
<dbReference type="Proteomes" id="UP000663852">
    <property type="component" value="Unassembled WGS sequence"/>
</dbReference>
<evidence type="ECO:0000259" key="2">
    <source>
        <dbReference type="PROSITE" id="PS50222"/>
    </source>
</evidence>
<dbReference type="InterPro" id="IPR011992">
    <property type="entry name" value="EF-hand-dom_pair"/>
</dbReference>
<feature type="compositionally biased region" description="Polar residues" evidence="1">
    <location>
        <begin position="433"/>
        <end position="445"/>
    </location>
</feature>
<feature type="compositionally biased region" description="Basic residues" evidence="1">
    <location>
        <begin position="814"/>
        <end position="824"/>
    </location>
</feature>